<evidence type="ECO:0000256" key="1">
    <source>
        <dbReference type="SAM" id="MobiDB-lite"/>
    </source>
</evidence>
<feature type="region of interest" description="Disordered" evidence="1">
    <location>
        <begin position="394"/>
        <end position="419"/>
    </location>
</feature>
<gene>
    <name evidence="2" type="ORF">GMRT_14958</name>
</gene>
<reference evidence="2 3" key="1">
    <citation type="submission" date="2019-05" db="EMBL/GenBank/DDBJ databases">
        <title>The compact genome of Giardia muris reveals important steps in the evolution of intestinal protozoan parasites.</title>
        <authorList>
            <person name="Xu F."/>
            <person name="Jimenez-Gonzalez A."/>
            <person name="Einarsson E."/>
            <person name="Astvaldsson A."/>
            <person name="Peirasmaki D."/>
            <person name="Eckmann L."/>
            <person name="Andersson J.O."/>
            <person name="Svard S.G."/>
            <person name="Jerlstrom-Hultqvist J."/>
        </authorList>
    </citation>
    <scope>NUCLEOTIDE SEQUENCE [LARGE SCALE GENOMIC DNA]</scope>
    <source>
        <strain evidence="2 3">Roberts-Thomson</strain>
    </source>
</reference>
<keyword evidence="3" id="KW-1185">Reference proteome</keyword>
<feature type="region of interest" description="Disordered" evidence="1">
    <location>
        <begin position="451"/>
        <end position="479"/>
    </location>
</feature>
<organism evidence="2 3">
    <name type="scientific">Giardia muris</name>
    <dbReference type="NCBI Taxonomy" id="5742"/>
    <lineage>
        <taxon>Eukaryota</taxon>
        <taxon>Metamonada</taxon>
        <taxon>Diplomonadida</taxon>
        <taxon>Hexamitidae</taxon>
        <taxon>Giardiinae</taxon>
        <taxon>Giardia</taxon>
    </lineage>
</organism>
<evidence type="ECO:0000313" key="3">
    <source>
        <dbReference type="Proteomes" id="UP000315496"/>
    </source>
</evidence>
<accession>A0A4Z1T9I7</accession>
<name>A0A4Z1T9I7_GIAMU</name>
<dbReference type="EMBL" id="VDLU01000002">
    <property type="protein sequence ID" value="TNJ29191.1"/>
    <property type="molecule type" value="Genomic_DNA"/>
</dbReference>
<dbReference type="OrthoDB" id="10254741at2759"/>
<evidence type="ECO:0000313" key="2">
    <source>
        <dbReference type="EMBL" id="TNJ29191.1"/>
    </source>
</evidence>
<sequence length="743" mass="83250">MSPFVDRRAMLAKLYKDPSLATAGDKIRQPNQVSVSRKAELPPTSLSRYALHILENFPVNQEGSQQEPTRVQRTGSFAPSTLPSNFLAGVTTTSTKPLTSSFAHLSHIPPAMSPLFQSTDPLAPLYTAAQHSLHSFQKQPMEGADMDVSEHEVICGFEELAYKLDMYVQRDLSPTTVEMLTQLAQELAASYKIYMDQIRGKYARYFMHDTPLPYVVNATVPILREKFPVSPQALARQAKNRIGSYDRSGKQAMELATRTQRSIHESLEKLNLPVLSARQRPRFTSGALYPSLHRISPTLDVTGGESPINPPPKDTPLQDPISHELSELASERVFVEANDFSGLSHSVLLGNQLQYKSSSKDPQTFITQSEDLEPRIGFHPLLPHPKSIPTATTTVEQNVEKRTPSAPRKAKKTIPEPSASDEWITVEQAPFVEPLGHDRFFFAPTLKPRHENDTSSRLMTPSHVISPGDTRQMLRPSPTATSRDFLREEVRKAMNPEFQDMYADFVRTLQADITKRLKELERALHHRVRETLFTRRQELAQLQANVSSNKHELLLKMQRLQEAIQLATMTQKKGSKNLDQKVQLSLLKCGIHEQIPQIQQGLIKEIQAAYCALSRCVGIWISTGYEQCVSISCPGLTGDGRRFVLFPCGDSICSQCLTTNPEACPICLQAYDEAVEVRASMPFNGPRETLPTQAIGDVCTRIREMLVLALELNSVEIQGYADAEKEFSTRNTRSGGLDWRRPL</sequence>
<proteinExistence type="predicted"/>
<evidence type="ECO:0008006" key="4">
    <source>
        <dbReference type="Google" id="ProtNLM"/>
    </source>
</evidence>
<dbReference type="AlphaFoldDB" id="A0A4Z1T9I7"/>
<protein>
    <recommendedName>
        <fullName evidence="4">RING-type domain-containing protein</fullName>
    </recommendedName>
</protein>
<dbReference type="Proteomes" id="UP000315496">
    <property type="component" value="Chromosome 2"/>
</dbReference>
<comment type="caution">
    <text evidence="2">The sequence shown here is derived from an EMBL/GenBank/DDBJ whole genome shotgun (WGS) entry which is preliminary data.</text>
</comment>
<dbReference type="VEuPathDB" id="GiardiaDB:GMRT_14958"/>